<gene>
    <name evidence="2" type="ORF">PPL_01666</name>
</gene>
<protein>
    <submittedName>
        <fullName evidence="2">Uncharacterized protein</fullName>
    </submittedName>
</protein>
<dbReference type="InParanoid" id="D3B051"/>
<dbReference type="EMBL" id="ADBJ01000008">
    <property type="protein sequence ID" value="EFA84675.1"/>
    <property type="molecule type" value="Genomic_DNA"/>
</dbReference>
<evidence type="ECO:0000313" key="2">
    <source>
        <dbReference type="EMBL" id="EFA84675.1"/>
    </source>
</evidence>
<dbReference type="Proteomes" id="UP000001396">
    <property type="component" value="Unassembled WGS sequence"/>
</dbReference>
<dbReference type="RefSeq" id="XP_020436788.1">
    <property type="nucleotide sequence ID" value="XM_020572671.1"/>
</dbReference>
<evidence type="ECO:0000256" key="1">
    <source>
        <dbReference type="SAM" id="MobiDB-lite"/>
    </source>
</evidence>
<dbReference type="AlphaFoldDB" id="D3B051"/>
<feature type="compositionally biased region" description="Basic and acidic residues" evidence="1">
    <location>
        <begin position="213"/>
        <end position="226"/>
    </location>
</feature>
<comment type="caution">
    <text evidence="2">The sequence shown here is derived from an EMBL/GenBank/DDBJ whole genome shotgun (WGS) entry which is preliminary data.</text>
</comment>
<organism evidence="2 3">
    <name type="scientific">Heterostelium pallidum (strain ATCC 26659 / Pp 5 / PN500)</name>
    <name type="common">Cellular slime mold</name>
    <name type="synonym">Polysphondylium pallidum</name>
    <dbReference type="NCBI Taxonomy" id="670386"/>
    <lineage>
        <taxon>Eukaryota</taxon>
        <taxon>Amoebozoa</taxon>
        <taxon>Evosea</taxon>
        <taxon>Eumycetozoa</taxon>
        <taxon>Dictyostelia</taxon>
        <taxon>Acytosteliales</taxon>
        <taxon>Acytosteliaceae</taxon>
        <taxon>Heterostelium</taxon>
    </lineage>
</organism>
<evidence type="ECO:0000313" key="3">
    <source>
        <dbReference type="Proteomes" id="UP000001396"/>
    </source>
</evidence>
<reference evidence="2 3" key="1">
    <citation type="journal article" date="2011" name="Genome Res.">
        <title>Phylogeny-wide analysis of social amoeba genomes highlights ancient origins for complex intercellular communication.</title>
        <authorList>
            <person name="Heidel A.J."/>
            <person name="Lawal H.M."/>
            <person name="Felder M."/>
            <person name="Schilde C."/>
            <person name="Helps N.R."/>
            <person name="Tunggal B."/>
            <person name="Rivero F."/>
            <person name="John U."/>
            <person name="Schleicher M."/>
            <person name="Eichinger L."/>
            <person name="Platzer M."/>
            <person name="Noegel A.A."/>
            <person name="Schaap P."/>
            <person name="Gloeckner G."/>
        </authorList>
    </citation>
    <scope>NUCLEOTIDE SEQUENCE [LARGE SCALE GENOMIC DNA]</scope>
    <source>
        <strain evidence="3">ATCC 26659 / Pp 5 / PN500</strain>
    </source>
</reference>
<feature type="region of interest" description="Disordered" evidence="1">
    <location>
        <begin position="213"/>
        <end position="261"/>
    </location>
</feature>
<name>D3B051_HETP5</name>
<dbReference type="GeneID" id="31357195"/>
<accession>D3B051</accession>
<sequence length="280" mass="31630">MSKRPYLAAGLKRSYCVRYSLFRYFRISRFALNPDLERGTVASRHGSKRFQDVDSLDDRTTVRNPSALPSSPCRWRKVRLENSDITWNLGDKEGFEYANRVNLAKFGTTYTVQSGNQEFKWGSSYGSQMDHSKLAFLPVGERNMYYSQKSCTGSIEMLPIGLDIGEGAQGAVFVNYRRSSGTLAANALHSFRDENTLKEFKAFNELTLEEKKAKYNGKENQRDITKTKKSRSPSGSQSSSPSSSPSGSRSRSPTQHHHTNNKRNVFLVIVEKVIAEKVLI</sequence>
<feature type="compositionally biased region" description="Low complexity" evidence="1">
    <location>
        <begin position="232"/>
        <end position="253"/>
    </location>
</feature>
<keyword evidence="3" id="KW-1185">Reference proteome</keyword>
<proteinExistence type="predicted"/>